<organism evidence="1">
    <name type="scientific">Uncultured Desulfatiglans sp</name>
    <dbReference type="NCBI Taxonomy" id="1748965"/>
    <lineage>
        <taxon>Bacteria</taxon>
        <taxon>Pseudomonadati</taxon>
        <taxon>Thermodesulfobacteriota</taxon>
        <taxon>Desulfobacteria</taxon>
        <taxon>Desulfatiglandales</taxon>
        <taxon>Desulfatiglandaceae</taxon>
        <taxon>Desulfatiglans</taxon>
        <taxon>environmental samples</taxon>
    </lineage>
</organism>
<reference evidence="1" key="1">
    <citation type="submission" date="2018-07" db="EMBL/GenBank/DDBJ databases">
        <authorList>
            <consortium name="Genoscope - CEA"/>
            <person name="William W."/>
        </authorList>
    </citation>
    <scope>NUCLEOTIDE SEQUENCE</scope>
    <source>
        <strain evidence="1">IK1</strain>
    </source>
</reference>
<dbReference type="AlphaFoldDB" id="A0A653AKE1"/>
<name>A0A653AKE1_UNCDX</name>
<gene>
    <name evidence="1" type="ORF">TRIP_B90016</name>
</gene>
<evidence type="ECO:0000313" key="1">
    <source>
        <dbReference type="EMBL" id="VBB48544.1"/>
    </source>
</evidence>
<sequence>MGTRGSRYGEIYRKRVEEVTLLDHNLRFQEKLIPIEVCKDLFDNFFRIEVSALRQHISASVFRALLFL</sequence>
<protein>
    <submittedName>
        <fullName evidence="1">Uncharacterized protein</fullName>
    </submittedName>
</protein>
<accession>A0A653AKE1</accession>
<proteinExistence type="predicted"/>
<dbReference type="EMBL" id="UPXX01000036">
    <property type="protein sequence ID" value="VBB48544.1"/>
    <property type="molecule type" value="Genomic_DNA"/>
</dbReference>